<dbReference type="GO" id="GO:0006450">
    <property type="term" value="P:regulation of translational fidelity"/>
    <property type="evidence" value="ECO:0007669"/>
    <property type="project" value="TreeGrafter"/>
</dbReference>
<evidence type="ECO:0000256" key="3">
    <source>
        <dbReference type="ARBA" id="ARBA00012584"/>
    </source>
</evidence>
<feature type="domain" description="YrdC-like" evidence="13">
    <location>
        <begin position="21"/>
        <end position="217"/>
    </location>
</feature>
<dbReference type="PANTHER" id="PTHR17490">
    <property type="entry name" value="SUA5"/>
    <property type="match status" value="1"/>
</dbReference>
<evidence type="ECO:0000256" key="1">
    <source>
        <dbReference type="ARBA" id="ARBA00004496"/>
    </source>
</evidence>
<proteinExistence type="inferred from homology"/>
<reference evidence="14" key="2">
    <citation type="submission" date="2021-05" db="EMBL/GenBank/DDBJ databases">
        <authorList>
            <person name="Pain A."/>
        </authorList>
    </citation>
    <scope>NUCLEOTIDE SEQUENCE</scope>
    <source>
        <strain evidence="14">1802A</strain>
    </source>
</reference>
<reference evidence="14" key="1">
    <citation type="journal article" date="2014" name="Nucleic Acids Res.">
        <title>The evolutionary dynamics of variant antigen genes in Babesia reveal a history of genomic innovation underlying host-parasite interaction.</title>
        <authorList>
            <person name="Jackson A.P."/>
            <person name="Otto T.D."/>
            <person name="Darby A."/>
            <person name="Ramaprasad A."/>
            <person name="Xia D."/>
            <person name="Echaide I.E."/>
            <person name="Farber M."/>
            <person name="Gahlot S."/>
            <person name="Gamble J."/>
            <person name="Gupta D."/>
            <person name="Gupta Y."/>
            <person name="Jackson L."/>
            <person name="Malandrin L."/>
            <person name="Malas T.B."/>
            <person name="Moussa E."/>
            <person name="Nair M."/>
            <person name="Reid A.J."/>
            <person name="Sanders M."/>
            <person name="Sharma J."/>
            <person name="Tracey A."/>
            <person name="Quail M.A."/>
            <person name="Weir W."/>
            <person name="Wastling J.M."/>
            <person name="Hall N."/>
            <person name="Willadsen P."/>
            <person name="Lingelbach K."/>
            <person name="Shiels B."/>
            <person name="Tait A."/>
            <person name="Berriman M."/>
            <person name="Allred D.R."/>
            <person name="Pain A."/>
        </authorList>
    </citation>
    <scope>NUCLEOTIDE SEQUENCE</scope>
    <source>
        <strain evidence="14">1802A</strain>
    </source>
</reference>
<keyword evidence="15" id="KW-1185">Reference proteome</keyword>
<comment type="subcellular location">
    <subcellularLocation>
        <location evidence="1">Cytoplasm</location>
    </subcellularLocation>
</comment>
<dbReference type="GO" id="GO:0005524">
    <property type="term" value="F:ATP binding"/>
    <property type="evidence" value="ECO:0007669"/>
    <property type="project" value="UniProtKB-KW"/>
</dbReference>
<dbReference type="InterPro" id="IPR005145">
    <property type="entry name" value="Sua5_C"/>
</dbReference>
<dbReference type="SUPFAM" id="SSF55821">
    <property type="entry name" value="YrdC/RibB"/>
    <property type="match status" value="1"/>
</dbReference>
<comment type="similarity">
    <text evidence="2">Belongs to the SUA5 family.</text>
</comment>
<name>A0AAD9GD18_BABDI</name>
<keyword evidence="10" id="KW-0067">ATP-binding</keyword>
<dbReference type="Proteomes" id="UP001195914">
    <property type="component" value="Unassembled WGS sequence"/>
</dbReference>
<dbReference type="Gene3D" id="3.90.870.10">
    <property type="entry name" value="DHBP synthase"/>
    <property type="match status" value="1"/>
</dbReference>
<evidence type="ECO:0000256" key="9">
    <source>
        <dbReference type="ARBA" id="ARBA00022741"/>
    </source>
</evidence>
<evidence type="ECO:0000256" key="8">
    <source>
        <dbReference type="ARBA" id="ARBA00022695"/>
    </source>
</evidence>
<keyword evidence="6" id="KW-0808">Transferase</keyword>
<evidence type="ECO:0000256" key="2">
    <source>
        <dbReference type="ARBA" id="ARBA00007663"/>
    </source>
</evidence>
<dbReference type="InterPro" id="IPR050156">
    <property type="entry name" value="TC-AMP_synthase_SUA5"/>
</dbReference>
<evidence type="ECO:0000313" key="14">
    <source>
        <dbReference type="EMBL" id="KAK1936169.1"/>
    </source>
</evidence>
<dbReference type="GO" id="GO:0000049">
    <property type="term" value="F:tRNA binding"/>
    <property type="evidence" value="ECO:0007669"/>
    <property type="project" value="TreeGrafter"/>
</dbReference>
<accession>A0AAD9GD18</accession>
<dbReference type="EMBL" id="JAHBMH010000044">
    <property type="protein sequence ID" value="KAK1936169.1"/>
    <property type="molecule type" value="Genomic_DNA"/>
</dbReference>
<dbReference type="Pfam" id="PF03481">
    <property type="entry name" value="Sua5_C"/>
    <property type="match status" value="1"/>
</dbReference>
<organism evidence="14 15">
    <name type="scientific">Babesia divergens</name>
    <dbReference type="NCBI Taxonomy" id="32595"/>
    <lineage>
        <taxon>Eukaryota</taxon>
        <taxon>Sar</taxon>
        <taxon>Alveolata</taxon>
        <taxon>Apicomplexa</taxon>
        <taxon>Aconoidasida</taxon>
        <taxon>Piroplasmida</taxon>
        <taxon>Babesiidae</taxon>
        <taxon>Babesia</taxon>
    </lineage>
</organism>
<evidence type="ECO:0000256" key="4">
    <source>
        <dbReference type="ARBA" id="ARBA00015492"/>
    </source>
</evidence>
<dbReference type="InterPro" id="IPR017945">
    <property type="entry name" value="DHBP_synth_RibB-like_a/b_dom"/>
</dbReference>
<evidence type="ECO:0000256" key="6">
    <source>
        <dbReference type="ARBA" id="ARBA00022679"/>
    </source>
</evidence>
<dbReference type="PROSITE" id="PS51163">
    <property type="entry name" value="YRDC"/>
    <property type="match status" value="1"/>
</dbReference>
<sequence length="458" mass="49569">MADGTSFTSPVKITLDENDPISVLERLKHHLLQPRGLIGMPTETVYGLAANGFCEDSVRHIFTVKGRPLTDPVILHVPSFVDALESIFDTSLFDAFVVLLMASRFSPGPITIITRGKSSIPAVVSANTMFPAVRCPSHPVAQMLLKHVGVPLAAPSANKFGHISPTRADHVMSEFVDTPLLVLDAGECHLGVESTVVKVEPSDEGVNANEFLHEHTATYGTLAAIVAAIEPGMLGNPSALAPVVDRLSATGVAPADLARAFLGHINKFKDRPRRITILRRGFVTEGDLRLLFNQSDFPRTEVVCRDMFSSVKDVCEAPGSMLTHYAPSAPTYLLGESKKPCGIAVTPDRIVMIDAKGELKDSAECFLHYFPLDQDDEVVAHELYARLRDAEAVALRYNRAAQCSADAPDFLNKSAIIVVNHAKCESDLNATVRDRLLRACSGKTICYDSASGNIAFLL</sequence>
<evidence type="ECO:0000256" key="5">
    <source>
        <dbReference type="ARBA" id="ARBA00022490"/>
    </source>
</evidence>
<keyword evidence="5" id="KW-0963">Cytoplasm</keyword>
<comment type="caution">
    <text evidence="14">The sequence shown here is derived from an EMBL/GenBank/DDBJ whole genome shotgun (WGS) entry which is preliminary data.</text>
</comment>
<dbReference type="InterPro" id="IPR038385">
    <property type="entry name" value="Sua5/YwlC_C"/>
</dbReference>
<dbReference type="GO" id="GO:0005737">
    <property type="term" value="C:cytoplasm"/>
    <property type="evidence" value="ECO:0007669"/>
    <property type="project" value="UniProtKB-SubCell"/>
</dbReference>
<dbReference type="Gene3D" id="3.40.50.11030">
    <property type="entry name" value="Threonylcarbamoyl-AMP synthase, C-terminal domain"/>
    <property type="match status" value="1"/>
</dbReference>
<dbReference type="EC" id="2.7.7.87" evidence="3"/>
<protein>
    <recommendedName>
        <fullName evidence="4">Threonylcarbamoyl-AMP synthase</fullName>
        <ecNumber evidence="3">2.7.7.87</ecNumber>
    </recommendedName>
    <alternativeName>
        <fullName evidence="11">L-threonylcarbamoyladenylate synthase</fullName>
    </alternativeName>
</protein>
<dbReference type="InterPro" id="IPR006070">
    <property type="entry name" value="Sua5-like_dom"/>
</dbReference>
<evidence type="ECO:0000256" key="10">
    <source>
        <dbReference type="ARBA" id="ARBA00022840"/>
    </source>
</evidence>
<evidence type="ECO:0000259" key="13">
    <source>
        <dbReference type="PROSITE" id="PS51163"/>
    </source>
</evidence>
<keyword evidence="7" id="KW-0819">tRNA processing</keyword>
<keyword evidence="9" id="KW-0547">Nucleotide-binding</keyword>
<dbReference type="GO" id="GO:0003725">
    <property type="term" value="F:double-stranded RNA binding"/>
    <property type="evidence" value="ECO:0007669"/>
    <property type="project" value="InterPro"/>
</dbReference>
<gene>
    <name evidence="14" type="ORF">X943_001826</name>
</gene>
<evidence type="ECO:0000256" key="11">
    <source>
        <dbReference type="ARBA" id="ARBA00029774"/>
    </source>
</evidence>
<evidence type="ECO:0000256" key="7">
    <source>
        <dbReference type="ARBA" id="ARBA00022694"/>
    </source>
</evidence>
<keyword evidence="8" id="KW-0548">Nucleotidyltransferase</keyword>
<dbReference type="PANTHER" id="PTHR17490:SF16">
    <property type="entry name" value="THREONYLCARBAMOYL-AMP SYNTHASE"/>
    <property type="match status" value="1"/>
</dbReference>
<evidence type="ECO:0000313" key="15">
    <source>
        <dbReference type="Proteomes" id="UP001195914"/>
    </source>
</evidence>
<comment type="catalytic activity">
    <reaction evidence="12">
        <text>L-threonine + hydrogencarbonate + ATP = L-threonylcarbamoyladenylate + diphosphate + H2O</text>
        <dbReference type="Rhea" id="RHEA:36407"/>
        <dbReference type="ChEBI" id="CHEBI:15377"/>
        <dbReference type="ChEBI" id="CHEBI:17544"/>
        <dbReference type="ChEBI" id="CHEBI:30616"/>
        <dbReference type="ChEBI" id="CHEBI:33019"/>
        <dbReference type="ChEBI" id="CHEBI:57926"/>
        <dbReference type="ChEBI" id="CHEBI:73682"/>
        <dbReference type="EC" id="2.7.7.87"/>
    </reaction>
</comment>
<dbReference type="Pfam" id="PF01300">
    <property type="entry name" value="Sua5_yciO_yrdC"/>
    <property type="match status" value="1"/>
</dbReference>
<evidence type="ECO:0000256" key="12">
    <source>
        <dbReference type="ARBA" id="ARBA00048366"/>
    </source>
</evidence>
<dbReference type="GO" id="GO:0008033">
    <property type="term" value="P:tRNA processing"/>
    <property type="evidence" value="ECO:0007669"/>
    <property type="project" value="UniProtKB-KW"/>
</dbReference>
<dbReference type="GO" id="GO:0061710">
    <property type="term" value="F:L-threonylcarbamoyladenylate synthase"/>
    <property type="evidence" value="ECO:0007669"/>
    <property type="project" value="UniProtKB-EC"/>
</dbReference>
<dbReference type="AlphaFoldDB" id="A0AAD9GD18"/>